<dbReference type="Gene3D" id="3.30.300.30">
    <property type="match status" value="3"/>
</dbReference>
<keyword evidence="3" id="KW-0597">Phosphoprotein</keyword>
<dbReference type="CDD" id="cd19531">
    <property type="entry name" value="LCL_NRPS-like"/>
    <property type="match status" value="2"/>
</dbReference>
<evidence type="ECO:0000256" key="4">
    <source>
        <dbReference type="SAM" id="Coils"/>
    </source>
</evidence>
<dbReference type="InterPro" id="IPR042099">
    <property type="entry name" value="ANL_N_sf"/>
</dbReference>
<evidence type="ECO:0000256" key="1">
    <source>
        <dbReference type="ARBA" id="ARBA00001957"/>
    </source>
</evidence>
<evidence type="ECO:0000313" key="6">
    <source>
        <dbReference type="EMBL" id="PTX61363.1"/>
    </source>
</evidence>
<dbReference type="GO" id="GO:0003824">
    <property type="term" value="F:catalytic activity"/>
    <property type="evidence" value="ECO:0007669"/>
    <property type="project" value="InterPro"/>
</dbReference>
<dbReference type="Gene3D" id="3.40.50.12780">
    <property type="entry name" value="N-terminal domain of ligase-like"/>
    <property type="match status" value="2"/>
</dbReference>
<evidence type="ECO:0000259" key="5">
    <source>
        <dbReference type="PROSITE" id="PS50075"/>
    </source>
</evidence>
<dbReference type="Proteomes" id="UP000244090">
    <property type="component" value="Unassembled WGS sequence"/>
</dbReference>
<dbReference type="PANTHER" id="PTHR45527">
    <property type="entry name" value="NONRIBOSOMAL PEPTIDE SYNTHETASE"/>
    <property type="match status" value="1"/>
</dbReference>
<dbReference type="InterPro" id="IPR006162">
    <property type="entry name" value="Ppantetheine_attach_site"/>
</dbReference>
<evidence type="ECO:0000313" key="7">
    <source>
        <dbReference type="Proteomes" id="UP000244090"/>
    </source>
</evidence>
<organism evidence="6 7">
    <name type="scientific">Kordia periserrulae</name>
    <dbReference type="NCBI Taxonomy" id="701523"/>
    <lineage>
        <taxon>Bacteria</taxon>
        <taxon>Pseudomonadati</taxon>
        <taxon>Bacteroidota</taxon>
        <taxon>Flavobacteriia</taxon>
        <taxon>Flavobacteriales</taxon>
        <taxon>Flavobacteriaceae</taxon>
        <taxon>Kordia</taxon>
    </lineage>
</organism>
<dbReference type="PROSITE" id="PS00012">
    <property type="entry name" value="PHOSPHOPANTETHEINE"/>
    <property type="match status" value="1"/>
</dbReference>
<keyword evidence="7" id="KW-1185">Reference proteome</keyword>
<proteinExistence type="predicted"/>
<dbReference type="SUPFAM" id="SSF56801">
    <property type="entry name" value="Acetyl-CoA synthetase-like"/>
    <property type="match status" value="3"/>
</dbReference>
<reference evidence="6 7" key="1">
    <citation type="submission" date="2018-04" db="EMBL/GenBank/DDBJ databases">
        <title>Genomic Encyclopedia of Archaeal and Bacterial Type Strains, Phase II (KMG-II): from individual species to whole genera.</title>
        <authorList>
            <person name="Goeker M."/>
        </authorList>
    </citation>
    <scope>NUCLEOTIDE SEQUENCE [LARGE SCALE GENOMIC DNA]</scope>
    <source>
        <strain evidence="6 7">DSM 25731</strain>
    </source>
</reference>
<gene>
    <name evidence="6" type="ORF">C8N46_1046</name>
</gene>
<dbReference type="PANTHER" id="PTHR45527:SF1">
    <property type="entry name" value="FATTY ACID SYNTHASE"/>
    <property type="match status" value="1"/>
</dbReference>
<dbReference type="InterPro" id="IPR023213">
    <property type="entry name" value="CAT-like_dom_sf"/>
</dbReference>
<dbReference type="PROSITE" id="PS50075">
    <property type="entry name" value="CARRIER"/>
    <property type="match status" value="3"/>
</dbReference>
<dbReference type="NCBIfam" id="NF003417">
    <property type="entry name" value="PRK04813.1"/>
    <property type="match status" value="3"/>
</dbReference>
<dbReference type="Gene3D" id="3.30.559.30">
    <property type="entry name" value="Nonribosomal peptide synthetase, condensation domain"/>
    <property type="match status" value="2"/>
</dbReference>
<dbReference type="GO" id="GO:0044550">
    <property type="term" value="P:secondary metabolite biosynthetic process"/>
    <property type="evidence" value="ECO:0007669"/>
    <property type="project" value="TreeGrafter"/>
</dbReference>
<dbReference type="CDD" id="cd05930">
    <property type="entry name" value="A_NRPS"/>
    <property type="match status" value="3"/>
</dbReference>
<evidence type="ECO:0000256" key="2">
    <source>
        <dbReference type="ARBA" id="ARBA00022450"/>
    </source>
</evidence>
<dbReference type="Gene3D" id="3.40.50.980">
    <property type="match status" value="2"/>
</dbReference>
<dbReference type="InterPro" id="IPR001242">
    <property type="entry name" value="Condensation_dom"/>
</dbReference>
<dbReference type="OrthoDB" id="4317020at2"/>
<dbReference type="Gene3D" id="2.30.38.10">
    <property type="entry name" value="Luciferase, Domain 3"/>
    <property type="match status" value="1"/>
</dbReference>
<dbReference type="InterPro" id="IPR000873">
    <property type="entry name" value="AMP-dep_synth/lig_dom"/>
</dbReference>
<accession>A0A2T6BZ69</accession>
<dbReference type="InterPro" id="IPR009081">
    <property type="entry name" value="PP-bd_ACP"/>
</dbReference>
<dbReference type="InterPro" id="IPR010071">
    <property type="entry name" value="AA_adenyl_dom"/>
</dbReference>
<dbReference type="NCBIfam" id="TIGR01733">
    <property type="entry name" value="AA-adenyl-dom"/>
    <property type="match status" value="3"/>
</dbReference>
<dbReference type="GO" id="GO:0043041">
    <property type="term" value="P:amino acid activation for nonribosomal peptide biosynthetic process"/>
    <property type="evidence" value="ECO:0007669"/>
    <property type="project" value="TreeGrafter"/>
</dbReference>
<dbReference type="Gene3D" id="3.30.559.10">
    <property type="entry name" value="Chloramphenicol acetyltransferase-like domain"/>
    <property type="match status" value="2"/>
</dbReference>
<feature type="domain" description="Carrier" evidence="5">
    <location>
        <begin position="2793"/>
        <end position="2870"/>
    </location>
</feature>
<dbReference type="InterPro" id="IPR045851">
    <property type="entry name" value="AMP-bd_C_sf"/>
</dbReference>
<protein>
    <submittedName>
        <fullName evidence="6">Fengycin family lipopeptide synthetase D</fullName>
    </submittedName>
</protein>
<keyword evidence="2" id="KW-0596">Phosphopantetheine</keyword>
<evidence type="ECO:0000256" key="3">
    <source>
        <dbReference type="ARBA" id="ARBA00022553"/>
    </source>
</evidence>
<dbReference type="Gene3D" id="1.10.1200.10">
    <property type="entry name" value="ACP-like"/>
    <property type="match status" value="3"/>
</dbReference>
<comment type="cofactor">
    <cofactor evidence="1">
        <name>pantetheine 4'-phosphate</name>
        <dbReference type="ChEBI" id="CHEBI:47942"/>
    </cofactor>
</comment>
<dbReference type="InterPro" id="IPR020845">
    <property type="entry name" value="AMP-binding_CS"/>
</dbReference>
<dbReference type="InterPro" id="IPR036736">
    <property type="entry name" value="ACP-like_sf"/>
</dbReference>
<comment type="caution">
    <text evidence="6">The sequence shown here is derived from an EMBL/GenBank/DDBJ whole genome shotgun (WGS) entry which is preliminary data.</text>
</comment>
<dbReference type="FunFam" id="3.40.50.980:FF:000001">
    <property type="entry name" value="Non-ribosomal peptide synthetase"/>
    <property type="match status" value="1"/>
</dbReference>
<dbReference type="Pfam" id="PF00550">
    <property type="entry name" value="PP-binding"/>
    <property type="match status" value="3"/>
</dbReference>
<dbReference type="SUPFAM" id="SSF52777">
    <property type="entry name" value="CoA-dependent acyltransferases"/>
    <property type="match status" value="4"/>
</dbReference>
<feature type="domain" description="Carrier" evidence="5">
    <location>
        <begin position="715"/>
        <end position="790"/>
    </location>
</feature>
<dbReference type="EMBL" id="QBKT01000004">
    <property type="protein sequence ID" value="PTX61363.1"/>
    <property type="molecule type" value="Genomic_DNA"/>
</dbReference>
<feature type="domain" description="Carrier" evidence="5">
    <location>
        <begin position="1747"/>
        <end position="1822"/>
    </location>
</feature>
<dbReference type="GO" id="GO:0031177">
    <property type="term" value="F:phosphopantetheine binding"/>
    <property type="evidence" value="ECO:0007669"/>
    <property type="project" value="TreeGrafter"/>
</dbReference>
<keyword evidence="4" id="KW-0175">Coiled coil</keyword>
<dbReference type="Pfam" id="PF00668">
    <property type="entry name" value="Condensation"/>
    <property type="match status" value="2"/>
</dbReference>
<dbReference type="RefSeq" id="WP_108114611.1">
    <property type="nucleotide sequence ID" value="NZ_QBKT01000004.1"/>
</dbReference>
<dbReference type="GO" id="GO:0005737">
    <property type="term" value="C:cytoplasm"/>
    <property type="evidence" value="ECO:0007669"/>
    <property type="project" value="TreeGrafter"/>
</dbReference>
<name>A0A2T6BZ69_9FLAO</name>
<dbReference type="SUPFAM" id="SSF47336">
    <property type="entry name" value="ACP-like"/>
    <property type="match status" value="3"/>
</dbReference>
<dbReference type="PROSITE" id="PS00455">
    <property type="entry name" value="AMP_BINDING"/>
    <property type="match status" value="3"/>
</dbReference>
<sequence length="2886" mass="327509">MPTIERKLVSDYWIQKLKKQTVSAKEQFQLETTEKLLIPNENISYFLKITNEKPIVEYTILLSIYSAMLQRYFEPSHFIFSTKVQDAETPLLLHHILIEKKNFKEYLNETKLEIQEVYKYASFEKDAVLPQKFKNYSPFGFSYNTSVEQNEIPFFLEINKEVKGITLAIRFAESFKKSHVVTHFLKNFQTCLENLESNLEKIICDISITTREEEDIILKAFNDTNYDFPLEESIIDLFEKQVEKTPNNTALVFQEKSYTYKELNEEANALAHYLVDERNIQVNDFVGVKLERTELLVISLLAVLKTGAAYVPIDKSYPAERIQYIENDSQCKLVIEEELDFFNNNKQYATENLGIQKDAHDLAYIIYTSGTTGKPKGVMITHQNAVAMIYWAHHEFANTGHEVTFAVTSHCFDLSVYEIFYTLSTGKRIRLLQNSLDIGTYILEDKNILINTVPSSMRNLLEKGYSLENVVAVNLAGEPFPVDIAMKLLADSDAEIRNLYGPSEDTTYSTYYQLEEGIRYNSIPVGKPLLNTQAFILDENLAVVPIGVPGKLYLSGLGVTKGYLNREELTAEKYIPNPYLEGERMYDTGDLAYWMPDGNIGFLGRKDHQVKLRGYRIELGEIENEMLDFTDAIQRVVVAVKLVNKQQVLVGYYVGDKGVDKSGLRAHLLAKLPSYMVPTYFVHIKDIPLTPNGKINRDALPEISTDNIIKAEYVAPRNDVEEQLKEIWEKIIGVDTIGIKDNFFELGGHSLMISQVINTMYKEMGKSVSFKTFSVNPTIENLSAELNEKQYEAIPVAAEATSYPLTPAQHRLWLLSQLEGGTNAYQITGAYHFKGNLDDEIFINAFTNVVKRHESLRTYFKENEHGIPQQYIVPFEAIDVSIAQIDFSQKEQPETFIDAYIDDLLSEGFNLATTPLFKAALIKKTATETIFVVAIHHIIGDGWSLEIFTNEIIDNYLQASKGITSDKASLDIQFKDYAVWLQQSQTVERLEASKAFWLQQFSGELPVLQLPQSRKRPVIKTYSGSQIRYTYSREHLTKLKNFSKEHQVTLFMTIMAAVKALLHKYSNADDIILGTPIAGREHPDLENQIGLYLNTLAIRTQIQHDETLASLLEKEKAQLLNAYTHQEYPFDQLVEQLGLKRDTSRSPLFDVMVALQNQQQLGNFKEQSLGELTVDAYEIERTAAQFDITYTFVEVDEELFLEVQYNTDVYDTTFIKSSCEHLELIFEQYLEDATQKINSIDITSPEEKVQLLEAFQGKEVPVAENANVLSLFAEQVVKNGQNTSITVEETNVSYHELNAQSDRLAVHIQNTTAIVKGAIIAVQLDRGIDYITSLLAIMKLGATYLPIDTNYPENRISYMIQDAGAVLVIDTNFIESYHNASIDTGGFTAATLGGNDIAYVIYTSGSTGKPKGVPISQRSLVNLCQWHQAAYGVTSESRATLFSGIAFDASVWEIFPYLTKGATLFPITSKEVRLDIFKFKNFLNHNKITHAYVPSRICQELVANDVDDVSTILLTGGEALSFNKTTSLHIYNNYGPTENTVVTTFHKYTNSEKGNIAIGKPVDNTKVYVLSDELTLQPIGVVGELCIAGIGLSEGYLHQEALTNTVFVKNPFNSEEKLYKTGDLVRWLPNGTLEFSGRKDTQIKIRGHRIELGEIEQAITDFAEIKEAVVLVKIVQKEKVLVAYYIAENEINTATFKERLLAEMPSYMIPQYYIPIDAIPLTPNGKVAVAQLPEISETHSIQATYIAPRTETEEMLVTIWKDFFNKEKISVLDDFFELGGHSLILTKLINAYHKVFNVRLSLEDVYVKTSLESHAILLDSGTKVQYEEIEKIAEQEVYELSPTQVRFWLIHKIQGASKEFNISNIFDLEKETDIDVLEAAFNEILQRHEILRTVFVDAIEAPKQRIEAFQPTTIKRYDTVETITNEVIQHEFDLESYPLFKIGTLTNGEETKLYFNIHHSICDGWSMQIIIKELLTIYQAKLEKATAALPALTIDYKDYAAWQNKALQTETLAAQGNYWKQQLSGNIPYLELPRDYNTAIKSNQTISGYHTIFISNEIKEKITAFTAKHSVSPFAFYLTAIKVLLQRLTAENDITVGIPAANRNHEQLKNIVGCFLNTLMIRDEMDASADFTTILQKVNTTLIAALANQNYPFEQLLDDLDITAEDKRFPISPVFLNMLDFEAETTAKIQDFTAQTGTIEASPKFDLEWYIQSFENGYMLKSVFNSELFSKETITYWTNELLQLIQQVVENTAIHISEIDIFNTNIEIATDAMPTNAFEVFEASEIEQNVTARFEKQVSKYPNAIAVHAKNKAVSYAELNAHANHVAHQILAEATAATQRIALLLDHDETCVIGMLGTLKAGYSYVPIDVNNPNSRITFILEDASANILVCNQRTLQKAQEVQADYPAVKLICLPEEVTEIENPNKTIAPSTEAYVLYTSGSTGKPKGVVQTQRNMLHYIRVYTNNVHISNQDNLSVFSTYTFDASIKDIYGAILNGATVSFYNIAAEGVANIQNWLATQKISIIHMVPTLYRYFIKELEPSSILHTVRLLDSGGEASYKSDLELFKKHFPKGAFLVNDYGPTEATIISQKFLSHDSAWHRTNLSLGKPVVDTEVYIWDENNTEVGMYQEGEIVFKSDYISLGYLNRPELTEKAFLTDEKGHRYYKSGDIGRRLSNGEIEFLHRKDSQVKLNGVRIELPEIEYQLEQLPSIKKAIVLVTEVEEIKFLTAYLEKTENIEADALKQQLRNQLPKYMIPSIYMFIEAFPLTRTGKIDRKALPQPTMADLKKTPYKAPQSDMEFRMVELWADILKIAASTIGVNDNFFELGGHSLSMNKMLNQLKTTYKVNFNYEEFYAQPTIAYLVVHIENVLATQMDTTQTVNKKIII</sequence>
<dbReference type="InterPro" id="IPR025110">
    <property type="entry name" value="AMP-bd_C"/>
</dbReference>
<dbReference type="Pfam" id="PF13193">
    <property type="entry name" value="AMP-binding_C"/>
    <property type="match status" value="3"/>
</dbReference>
<feature type="coiled-coil region" evidence="4">
    <location>
        <begin position="185"/>
        <end position="212"/>
    </location>
</feature>
<dbReference type="Pfam" id="PF00501">
    <property type="entry name" value="AMP-binding"/>
    <property type="match status" value="3"/>
</dbReference>